<gene>
    <name evidence="2" type="ORF">D1Z90_15745</name>
</gene>
<evidence type="ECO:0000313" key="3">
    <source>
        <dbReference type="Proteomes" id="UP000283255"/>
    </source>
</evidence>
<dbReference type="InterPro" id="IPR055507">
    <property type="entry name" value="DUF7079"/>
</dbReference>
<reference evidence="2 3" key="2">
    <citation type="submission" date="2019-01" db="EMBL/GenBank/DDBJ databases">
        <title>Motilimonas pumilus sp. nov., isolated from the gut of sea cucumber (Apostichopus japonicus).</title>
        <authorList>
            <person name="Wang F.-Q."/>
            <person name="Ren L.-H."/>
            <person name="Lin Y.-W."/>
            <person name="Sun G.-H."/>
            <person name="Du Z.-J."/>
            <person name="Zhao J.-X."/>
            <person name="Liu X.-J."/>
            <person name="Liu L.-J."/>
        </authorList>
    </citation>
    <scope>NUCLEOTIDE SEQUENCE [LARGE SCALE GENOMIC DNA]</scope>
    <source>
        <strain evidence="2 3">PLHSC7-2</strain>
    </source>
</reference>
<protein>
    <recommendedName>
        <fullName evidence="1">DUF7079 domain-containing protein</fullName>
    </recommendedName>
</protein>
<feature type="domain" description="DUF7079" evidence="1">
    <location>
        <begin position="6"/>
        <end position="111"/>
    </location>
</feature>
<dbReference type="OrthoDB" id="6903108at2"/>
<dbReference type="AlphaFoldDB" id="A0A418YBS0"/>
<organism evidence="2 3">
    <name type="scientific">Motilimonas pumila</name>
    <dbReference type="NCBI Taxonomy" id="2303987"/>
    <lineage>
        <taxon>Bacteria</taxon>
        <taxon>Pseudomonadati</taxon>
        <taxon>Pseudomonadota</taxon>
        <taxon>Gammaproteobacteria</taxon>
        <taxon>Alteromonadales</taxon>
        <taxon>Alteromonadales genera incertae sedis</taxon>
        <taxon>Motilimonas</taxon>
    </lineage>
</organism>
<dbReference type="RefSeq" id="WP_119911748.1">
    <property type="nucleotide sequence ID" value="NZ_QZCH01000023.1"/>
</dbReference>
<dbReference type="Pfam" id="PF23296">
    <property type="entry name" value="DUF7079"/>
    <property type="match status" value="1"/>
</dbReference>
<name>A0A418YBS0_9GAMM</name>
<reference evidence="2 3" key="1">
    <citation type="submission" date="2018-09" db="EMBL/GenBank/DDBJ databases">
        <authorList>
            <person name="Wang F."/>
        </authorList>
    </citation>
    <scope>NUCLEOTIDE SEQUENCE [LARGE SCALE GENOMIC DNA]</scope>
    <source>
        <strain evidence="2 3">PLHSC7-2</strain>
    </source>
</reference>
<comment type="caution">
    <text evidence="2">The sequence shown here is derived from an EMBL/GenBank/DDBJ whole genome shotgun (WGS) entry which is preliminary data.</text>
</comment>
<accession>A0A418YBS0</accession>
<evidence type="ECO:0000259" key="1">
    <source>
        <dbReference type="Pfam" id="PF23296"/>
    </source>
</evidence>
<evidence type="ECO:0000313" key="2">
    <source>
        <dbReference type="EMBL" id="RJG41943.1"/>
    </source>
</evidence>
<proteinExistence type="predicted"/>
<sequence>MLQETERRHSVWLVMLQLWHKASFSVAEQDHMLDCLLDSGFSINELDDIYRYEVAPVVWWHSHEALNEQYFCQCAQACHLKRDSQLYRLSCQIGIPLFLAHTSKQWQQLKQQLIRFV</sequence>
<dbReference type="Proteomes" id="UP000283255">
    <property type="component" value="Unassembled WGS sequence"/>
</dbReference>
<dbReference type="EMBL" id="QZCH01000023">
    <property type="protein sequence ID" value="RJG41943.1"/>
    <property type="molecule type" value="Genomic_DNA"/>
</dbReference>
<keyword evidence="3" id="KW-1185">Reference proteome</keyword>